<feature type="domain" description="Reticulon" evidence="8">
    <location>
        <begin position="48"/>
        <end position="233"/>
    </location>
</feature>
<keyword evidence="3 6" id="KW-0256">Endoplasmic reticulum</keyword>
<dbReference type="AlphaFoldDB" id="A0ABD3TN87"/>
<comment type="subcellular location">
    <subcellularLocation>
        <location evidence="1 6">Endoplasmic reticulum membrane</location>
        <topology evidence="1 6">Multi-pass membrane protein</topology>
    </subcellularLocation>
</comment>
<evidence type="ECO:0000313" key="9">
    <source>
        <dbReference type="EMBL" id="KAL3837817.1"/>
    </source>
</evidence>
<dbReference type="Proteomes" id="UP001634393">
    <property type="component" value="Unassembled WGS sequence"/>
</dbReference>
<dbReference type="PANTHER" id="PTHR10994:SF67">
    <property type="entry name" value="RETICULON-LIKE PROTEIN B16"/>
    <property type="match status" value="1"/>
</dbReference>
<dbReference type="Pfam" id="PF02453">
    <property type="entry name" value="Reticulon"/>
    <property type="match status" value="1"/>
</dbReference>
<gene>
    <name evidence="9" type="ORF">ACJIZ3_022408</name>
</gene>
<evidence type="ECO:0000256" key="7">
    <source>
        <dbReference type="SAM" id="MobiDB-lite"/>
    </source>
</evidence>
<evidence type="ECO:0000313" key="10">
    <source>
        <dbReference type="Proteomes" id="UP001634393"/>
    </source>
</evidence>
<evidence type="ECO:0000256" key="5">
    <source>
        <dbReference type="ARBA" id="ARBA00023136"/>
    </source>
</evidence>
<dbReference type="InterPro" id="IPR003388">
    <property type="entry name" value="Reticulon"/>
</dbReference>
<evidence type="ECO:0000256" key="1">
    <source>
        <dbReference type="ARBA" id="ARBA00004477"/>
    </source>
</evidence>
<proteinExistence type="predicted"/>
<dbReference type="EMBL" id="JBJXBP010000003">
    <property type="protein sequence ID" value="KAL3837817.1"/>
    <property type="molecule type" value="Genomic_DNA"/>
</dbReference>
<feature type="region of interest" description="Disordered" evidence="7">
    <location>
        <begin position="1"/>
        <end position="29"/>
    </location>
</feature>
<reference evidence="9 10" key="1">
    <citation type="submission" date="2024-12" db="EMBL/GenBank/DDBJ databases">
        <title>The unique morphological basis and parallel evolutionary history of personate flowers in Penstemon.</title>
        <authorList>
            <person name="Depatie T.H."/>
            <person name="Wessinger C.A."/>
        </authorList>
    </citation>
    <scope>NUCLEOTIDE SEQUENCE [LARGE SCALE GENOMIC DNA]</scope>
    <source>
        <strain evidence="9">WTNN_2</strain>
        <tissue evidence="9">Leaf</tissue>
    </source>
</reference>
<evidence type="ECO:0000256" key="3">
    <source>
        <dbReference type="ARBA" id="ARBA00022824"/>
    </source>
</evidence>
<keyword evidence="2 6" id="KW-0812">Transmembrane</keyword>
<name>A0ABD3TN87_9LAMI</name>
<dbReference type="PANTHER" id="PTHR10994">
    <property type="entry name" value="RETICULON"/>
    <property type="match status" value="1"/>
</dbReference>
<feature type="transmembrane region" description="Helical" evidence="6">
    <location>
        <begin position="57"/>
        <end position="74"/>
    </location>
</feature>
<dbReference type="InterPro" id="IPR045064">
    <property type="entry name" value="Reticulon-like"/>
</dbReference>
<organism evidence="9 10">
    <name type="scientific">Penstemon smallii</name>
    <dbReference type="NCBI Taxonomy" id="265156"/>
    <lineage>
        <taxon>Eukaryota</taxon>
        <taxon>Viridiplantae</taxon>
        <taxon>Streptophyta</taxon>
        <taxon>Embryophyta</taxon>
        <taxon>Tracheophyta</taxon>
        <taxon>Spermatophyta</taxon>
        <taxon>Magnoliopsida</taxon>
        <taxon>eudicotyledons</taxon>
        <taxon>Gunneridae</taxon>
        <taxon>Pentapetalae</taxon>
        <taxon>asterids</taxon>
        <taxon>lamiids</taxon>
        <taxon>Lamiales</taxon>
        <taxon>Plantaginaceae</taxon>
        <taxon>Cheloneae</taxon>
        <taxon>Penstemon</taxon>
    </lineage>
</organism>
<keyword evidence="10" id="KW-1185">Reference proteome</keyword>
<dbReference type="GO" id="GO:0005789">
    <property type="term" value="C:endoplasmic reticulum membrane"/>
    <property type="evidence" value="ECO:0007669"/>
    <property type="project" value="UniProtKB-SubCell"/>
</dbReference>
<keyword evidence="5 6" id="KW-0472">Membrane</keyword>
<dbReference type="PROSITE" id="PS50845">
    <property type="entry name" value="RETICULON"/>
    <property type="match status" value="1"/>
</dbReference>
<evidence type="ECO:0000256" key="4">
    <source>
        <dbReference type="ARBA" id="ARBA00022989"/>
    </source>
</evidence>
<feature type="transmembrane region" description="Helical" evidence="6">
    <location>
        <begin position="80"/>
        <end position="98"/>
    </location>
</feature>
<evidence type="ECO:0000256" key="6">
    <source>
        <dbReference type="RuleBase" id="RU363132"/>
    </source>
</evidence>
<evidence type="ECO:0000259" key="8">
    <source>
        <dbReference type="PROSITE" id="PS50845"/>
    </source>
</evidence>
<accession>A0ABD3TN87</accession>
<protein>
    <recommendedName>
        <fullName evidence="6">Reticulon-like protein</fullName>
    </recommendedName>
</protein>
<sequence>MENSNTEDLCGVEPNDDGRIGNPTSTSSPYRSFARQATVHQMMGGGKAADVILWKRRRVSCGTIVVATIAWLLIERSGISFLSLCSDVLLILVVLLFLRANYAVFRKKQLQTLPELVLSEEMINNAAASFRVKVNYMLLMAHDITLGKDFRLFFKVVIVLWLFSVIGSLISFFTLAYIGVIISITIPALYDKFQDRVDRYVGIVQQKFSKHYKIVDESFHGRLPRTPSKNKDP</sequence>
<evidence type="ECO:0000256" key="2">
    <source>
        <dbReference type="ARBA" id="ARBA00022692"/>
    </source>
</evidence>
<comment type="caution">
    <text evidence="9">The sequence shown here is derived from an EMBL/GenBank/DDBJ whole genome shotgun (WGS) entry which is preliminary data.</text>
</comment>
<keyword evidence="4 6" id="KW-1133">Transmembrane helix</keyword>